<dbReference type="SMART" id="SM00429">
    <property type="entry name" value="IPT"/>
    <property type="match status" value="19"/>
</dbReference>
<dbReference type="RefSeq" id="WP_306829733.1">
    <property type="nucleotide sequence ID" value="NZ_JAUSRF010000001.1"/>
</dbReference>
<dbReference type="Gene3D" id="2.40.128.130">
    <property type="entry name" value="Autotransporter beta-domain"/>
    <property type="match status" value="1"/>
</dbReference>
<evidence type="ECO:0000313" key="4">
    <source>
        <dbReference type="Proteomes" id="UP001241472"/>
    </source>
</evidence>
<dbReference type="Proteomes" id="UP001241472">
    <property type="component" value="Unassembled WGS sequence"/>
</dbReference>
<proteinExistence type="predicted"/>
<keyword evidence="4" id="KW-1185">Reference proteome</keyword>
<dbReference type="SUPFAM" id="SSF103515">
    <property type="entry name" value="Autotransporter"/>
    <property type="match status" value="1"/>
</dbReference>
<dbReference type="InterPro" id="IPR036709">
    <property type="entry name" value="Autotransporte_beta_dom_sf"/>
</dbReference>
<dbReference type="Pfam" id="PF01833">
    <property type="entry name" value="TIG"/>
    <property type="match status" value="19"/>
</dbReference>
<dbReference type="InterPro" id="IPR014756">
    <property type="entry name" value="Ig_E-set"/>
</dbReference>
<accession>A0ABT9PLD6</accession>
<dbReference type="Pfam" id="PF03797">
    <property type="entry name" value="Autotransporter"/>
    <property type="match status" value="1"/>
</dbReference>
<evidence type="ECO:0000259" key="2">
    <source>
        <dbReference type="PROSITE" id="PS51208"/>
    </source>
</evidence>
<dbReference type="PANTHER" id="PTHR22625">
    <property type="entry name" value="PLEXIN"/>
    <property type="match status" value="1"/>
</dbReference>
<dbReference type="InterPro" id="IPR002909">
    <property type="entry name" value="IPT_dom"/>
</dbReference>
<evidence type="ECO:0000313" key="3">
    <source>
        <dbReference type="EMBL" id="MDP9835267.1"/>
    </source>
</evidence>
<protein>
    <submittedName>
        <fullName evidence="3">Uncharacterized protein YhjY with autotransporter beta-barrel domain</fullName>
    </submittedName>
</protein>
<dbReference type="SUPFAM" id="SSF81296">
    <property type="entry name" value="E set domains"/>
    <property type="match status" value="19"/>
</dbReference>
<dbReference type="PANTHER" id="PTHR22625:SF70">
    <property type="entry name" value="PLEXIN A, ISOFORM A"/>
    <property type="match status" value="1"/>
</dbReference>
<dbReference type="CDD" id="cd00603">
    <property type="entry name" value="IPT_PCSR"/>
    <property type="match status" value="3"/>
</dbReference>
<comment type="caution">
    <text evidence="3">The sequence shown here is derived from an EMBL/GenBank/DDBJ whole genome shotgun (WGS) entry which is preliminary data.</text>
</comment>
<dbReference type="PROSITE" id="PS51208">
    <property type="entry name" value="AUTOTRANSPORTER"/>
    <property type="match status" value="1"/>
</dbReference>
<dbReference type="InterPro" id="IPR013783">
    <property type="entry name" value="Ig-like_fold"/>
</dbReference>
<dbReference type="SMART" id="SM00869">
    <property type="entry name" value="Autotransporter"/>
    <property type="match status" value="1"/>
</dbReference>
<evidence type="ECO:0000256" key="1">
    <source>
        <dbReference type="SAM" id="MobiDB-lite"/>
    </source>
</evidence>
<reference evidence="3 4" key="1">
    <citation type="submission" date="2023-07" db="EMBL/GenBank/DDBJ databases">
        <title>Sorghum-associated microbial communities from plants grown in Nebraska, USA.</title>
        <authorList>
            <person name="Schachtman D."/>
        </authorList>
    </citation>
    <scope>NUCLEOTIDE SEQUENCE [LARGE SCALE GENOMIC DNA]</scope>
    <source>
        <strain evidence="3 4">DS1307</strain>
    </source>
</reference>
<dbReference type="Gene3D" id="2.60.40.10">
    <property type="entry name" value="Immunoglobulins"/>
    <property type="match status" value="19"/>
</dbReference>
<dbReference type="InterPro" id="IPR031148">
    <property type="entry name" value="Plexin"/>
</dbReference>
<dbReference type="InterPro" id="IPR005546">
    <property type="entry name" value="Autotransporte_beta"/>
</dbReference>
<gene>
    <name evidence="3" type="ORF">J2T09_000008</name>
</gene>
<dbReference type="CDD" id="cd00102">
    <property type="entry name" value="IPT"/>
    <property type="match status" value="9"/>
</dbReference>
<name>A0ABT9PLD6_9HYPH</name>
<feature type="region of interest" description="Disordered" evidence="1">
    <location>
        <begin position="1673"/>
        <end position="1721"/>
    </location>
</feature>
<organism evidence="3 4">
    <name type="scientific">Neorhizobium huautlense</name>
    <dbReference type="NCBI Taxonomy" id="67774"/>
    <lineage>
        <taxon>Bacteria</taxon>
        <taxon>Pseudomonadati</taxon>
        <taxon>Pseudomonadota</taxon>
        <taxon>Alphaproteobacteria</taxon>
        <taxon>Hyphomicrobiales</taxon>
        <taxon>Rhizobiaceae</taxon>
        <taxon>Rhizobium/Agrobacterium group</taxon>
        <taxon>Neorhizobium</taxon>
    </lineage>
</organism>
<sequence length="1996" mass="193533">MASCTAAPPSITSFSPDMASTLGTTNIAITGTNFLDVDEVKIGGVSALFTVNSTTQITATAPVNPVGPATVEVITPGGAATAAATLTYVPPPTIASNTPVFGPTTGGTQVQITGANFTNAYFVSIAGVTVTSFTIDSPTQITATTAAGSAGIGDIIVITPGGTVSRPNSFTYFTPPTLTSSSPPNGPTTGGTPVVITGANLLSTSSVLIAGTPATGFTINGPTQITATTGAGSAGTGDIIVTTPGGTVSLPNSFTYVTPPTIASSSPSAGPTSGGTPVVIIGTNLLNASSVSIAGTPASSFTINSANQITATTAAGSAGLGDIIITTPGGTVSLPNSFTYVAPPTLTSVSPPNGPLGGGTSVVIAGTNLSTATSVSIGGTVAAFTVNGPTQITATTPAGNAGPADILVTTAGGSEVLAGGFTYVPAPTLTSISPQDGPTGGGTSVVIIGTDLSTTTSVSIGGAVAAFTVNGPTQITATTPAGSAGPADVVVTTAGGNDTLSGAFTYVPAPTLTSVSPANGPLGGGTVVVISGTNLSNATSVLFGGTAATGFTVISPTQITATAPASSAGAADIIVTTAGGSVTLPGAYTYVPAPTLTSVSPPDGPLGGGTSVVIIGTNLSTTTSVSIGGTGATFTVNGPTQITATTPAGSAGAADVVVTTAGGSVTLAGSFTYVPAPTLTSVSPPNGPLGGGTSVVIIGTNLSNATSVSFGGTAATFTVNGPTQITATTPAGSAGPADIVVTTAGGSETLAGGFTYVPVPTLTSVSPPNGPLGGGTSVVITGTNLSTATSVSIGGTVAAFTVTGPTQITATTPAGSAGPADIVVMTAGGSETLAGAFTYVPAPTLTSVSPQDGPASGGTSVVIIGTDLLNATSVSFGGTAATGFTVNSSTQITATTPAGGAGPADVVVTTAGGSVTLAGAFTYVPAPTLTSVSPPDGPLGGGTTVVITGADFSNATSVSFGASAATAFTINSATQITATTPAGSAGAVDVVVVTVGGSTTLPGGFTYVAPPTLTSALPADGPTSGGTSVVITGTNLSNATAVSFGGTAATAFTASATQITATTPAGGAGPVDIVVTTAGGSVTLAGGFTYVPAPTLTSVSPPDGPTSGGTSVVITGTNLSNVSAVSFGATAAASFTLDSATQITATTPAGSAGAVDVVVTSVGGSVALTGGFTYVAAPALTSVSPTAGPTGGGTVVVITGTSLSNVSTVSFGATAATSFTLDSATQITATAPAGSVGPVDIVVASAGGVATLPGGFAYVGAPTVTSITPTNGPTSGGTAVVITGTDLSTVSAVSFGSIPATSFTVNSATQVTATTPAGSAGAVDVVVTAVGGTDTLPGGFTYVVPLPAITSVSPNTGSTLGGTAVTVSGTGLTGASALAFGGVAATSFTVVSDIQITAVTPAGASGPVDVSVTTPGGSNSLPAGFTYTAAPPTLSSASPNDGSTTGGTTVTIVGTNLTGANAVAFGVTPAASYTVVSDTQITAVSPAHAAGTVDIVVTTPLGSADLPGAFTFTSPLPTVAGISPNTGDTLGGTSVVITGSNFAGASAVSFGGTAAGSFVIDSASQITAVTPAHPAGAVNVVVTTPAGSSAAGAVFTYILPVRPDPSLDPEVVGLINAQASTATRFARTQMRNFHGRLERLHNERERRAASMDVRFGFPTEKRKENAVERLLDQQTSNAQRLSKGEKSSAASSYGYGTDGVGPISGAVSQGQSSGGGEAQPENSRLAFWSGGFVNFGDRENSGVDIDHTNIGVSGGFDYRFSDRFVAGLGIGFSRDRTDVGNNGTESEAHAFSAAVYGSFEPVDNFFIDGLFGGGTLNFDSRRFVTSTGDFAIGERDGSQVFGSLTAAYELREESWLVSPYARVEFSRSWLDEFTETGGGIYNLTYGKQTVDSFSGILGVRANKAFEMDWGILRPGIRAEYVHDFDGSSRARLGYADLGGLPYEVELQDKERDYLTLGLSMELQFENNWDLIFDYRAMLDGEGDAEQTVGVQLNVRF</sequence>
<feature type="domain" description="Autotransporter" evidence="2">
    <location>
        <begin position="1720"/>
        <end position="1996"/>
    </location>
</feature>
<dbReference type="EMBL" id="JAUSRF010000001">
    <property type="protein sequence ID" value="MDP9835267.1"/>
    <property type="molecule type" value="Genomic_DNA"/>
</dbReference>